<dbReference type="CDD" id="cd00111">
    <property type="entry name" value="Trefoil"/>
    <property type="match status" value="1"/>
</dbReference>
<reference evidence="7 8" key="1">
    <citation type="submission" date="2014-11" db="EMBL/GenBank/DDBJ databases">
        <authorList>
            <person name="Zhu J."/>
            <person name="Qi W."/>
            <person name="Song R."/>
        </authorList>
    </citation>
    <scope>NUCLEOTIDE SEQUENCE [LARGE SCALE GENOMIC DNA]</scope>
</reference>
<dbReference type="Pfam" id="PF00088">
    <property type="entry name" value="Trefoil"/>
    <property type="match status" value="1"/>
</dbReference>
<feature type="region of interest" description="Disordered" evidence="3">
    <location>
        <begin position="51"/>
        <end position="92"/>
    </location>
</feature>
<dbReference type="PROSITE" id="PS51448">
    <property type="entry name" value="P_TREFOIL_2"/>
    <property type="match status" value="1"/>
</dbReference>
<evidence type="ECO:0000259" key="5">
    <source>
        <dbReference type="PROSITE" id="PS51448"/>
    </source>
</evidence>
<dbReference type="Gene3D" id="4.10.110.10">
    <property type="entry name" value="Spasmolytic Protein, domain 1"/>
    <property type="match status" value="1"/>
</dbReference>
<feature type="signal peptide" evidence="4">
    <location>
        <begin position="1"/>
        <end position="23"/>
    </location>
</feature>
<dbReference type="SUPFAM" id="SSF49899">
    <property type="entry name" value="Concanavalin A-like lectins/glucanases"/>
    <property type="match status" value="1"/>
</dbReference>
<dbReference type="OrthoDB" id="419959at2759"/>
<dbReference type="GO" id="GO:0005975">
    <property type="term" value="P:carbohydrate metabolic process"/>
    <property type="evidence" value="ECO:0007669"/>
    <property type="project" value="InterPro"/>
</dbReference>
<feature type="domain" description="P-type" evidence="5">
    <location>
        <begin position="733"/>
        <end position="777"/>
    </location>
</feature>
<dbReference type="InParanoid" id="A0A0G4GWY2"/>
<feature type="compositionally biased region" description="Low complexity" evidence="3">
    <location>
        <begin position="551"/>
        <end position="560"/>
    </location>
</feature>
<dbReference type="AlphaFoldDB" id="A0A0G4GWY2"/>
<dbReference type="InterPro" id="IPR013320">
    <property type="entry name" value="ConA-like_dom_sf"/>
</dbReference>
<dbReference type="GO" id="GO:0004553">
    <property type="term" value="F:hydrolase activity, hydrolyzing O-glycosyl compounds"/>
    <property type="evidence" value="ECO:0007669"/>
    <property type="project" value="InterPro"/>
</dbReference>
<dbReference type="PROSITE" id="PS51762">
    <property type="entry name" value="GH16_2"/>
    <property type="match status" value="1"/>
</dbReference>
<evidence type="ECO:0000313" key="8">
    <source>
        <dbReference type="Proteomes" id="UP000041254"/>
    </source>
</evidence>
<feature type="disulfide bond" evidence="2">
    <location>
        <begin position="745"/>
        <end position="760"/>
    </location>
</feature>
<name>A0A0G4GWY2_VITBC</name>
<comment type="caution">
    <text evidence="2">Lacks conserved residue(s) required for the propagation of feature annotation.</text>
</comment>
<dbReference type="Proteomes" id="UP000041254">
    <property type="component" value="Unassembled WGS sequence"/>
</dbReference>
<keyword evidence="8" id="KW-1185">Reference proteome</keyword>
<evidence type="ECO:0008006" key="9">
    <source>
        <dbReference type="Google" id="ProtNLM"/>
    </source>
</evidence>
<dbReference type="SMART" id="SM00018">
    <property type="entry name" value="PD"/>
    <property type="match status" value="1"/>
</dbReference>
<dbReference type="VEuPathDB" id="CryptoDB:Vbra_832"/>
<evidence type="ECO:0000256" key="3">
    <source>
        <dbReference type="SAM" id="MobiDB-lite"/>
    </source>
</evidence>
<evidence type="ECO:0000259" key="6">
    <source>
        <dbReference type="PROSITE" id="PS51762"/>
    </source>
</evidence>
<feature type="region of interest" description="Disordered" evidence="3">
    <location>
        <begin position="523"/>
        <end position="735"/>
    </location>
</feature>
<dbReference type="InterPro" id="IPR044913">
    <property type="entry name" value="P_trefoil_dom_sf"/>
</dbReference>
<dbReference type="Gene3D" id="2.60.120.200">
    <property type="match status" value="1"/>
</dbReference>
<keyword evidence="4" id="KW-0732">Signal</keyword>
<dbReference type="SUPFAM" id="SSF57414">
    <property type="entry name" value="Hairpin loop containing domain-like"/>
    <property type="match status" value="1"/>
</dbReference>
<dbReference type="Pfam" id="PF00722">
    <property type="entry name" value="Glyco_hydro_16"/>
    <property type="match status" value="1"/>
</dbReference>
<evidence type="ECO:0000256" key="2">
    <source>
        <dbReference type="PROSITE-ProRule" id="PRU00779"/>
    </source>
</evidence>
<evidence type="ECO:0000313" key="7">
    <source>
        <dbReference type="EMBL" id="CEM35548.1"/>
    </source>
</evidence>
<feature type="disulfide bond" evidence="2">
    <location>
        <begin position="735"/>
        <end position="761"/>
    </location>
</feature>
<evidence type="ECO:0000256" key="4">
    <source>
        <dbReference type="SAM" id="SignalP"/>
    </source>
</evidence>
<proteinExistence type="predicted"/>
<dbReference type="InterPro" id="IPR000757">
    <property type="entry name" value="Beta-glucanase-like"/>
</dbReference>
<protein>
    <recommendedName>
        <fullName evidence="9">GH16 domain-containing protein</fullName>
    </recommendedName>
</protein>
<gene>
    <name evidence="7" type="ORF">Vbra_832</name>
</gene>
<evidence type="ECO:0000256" key="1">
    <source>
        <dbReference type="ARBA" id="ARBA00023157"/>
    </source>
</evidence>
<feature type="compositionally biased region" description="Low complexity" evidence="3">
    <location>
        <begin position="55"/>
        <end position="70"/>
    </location>
</feature>
<feature type="domain" description="GH16" evidence="6">
    <location>
        <begin position="22"/>
        <end position="334"/>
    </location>
</feature>
<sequence length="783" mass="87596">MKRFLALAAALPLSAAMAPFANGWGRTPVDPDLMPLVDYDTLGIHKSAPVASGLQVPGKHGQQPQQHAAGGNQGGHNKGGQVKPQGAREGEGTVALETETPPDGVYPGGWRPDGTCAWDPNPKVCRHRYITGASMVTHEFFHYGRFEIRWLTNFDMDGLVPAFFLYVNQTNKAGTNSWQEVDFEVHGKGWFKDTPIQTNIITGWGWESGRKIKEEFYAAPGVAANHEAQTWEVKKRWHTYTLEWTPGHIAWFYDGKVIRWDNACPPGVNEEDENKGCNPQVNLMTEPMRLYFNAWIIDPREWWAQYWAGIYKEEHLLPITTYVDFIKFSAWDEESRKFEPQWFDDFRGFSWNIYGPNEGSDLINLVEFIPERIQVVGGHYLALNVHYRNATVVPTIPDDKHDKTNKCYTYGMDMLGGELSTNPARDYVPSARRCQQICQETEGCLYWVHKPIMEEQNCWLNGKDARRVNNTGNEPFCCSTFGPKWCGEQHNLRPNYDHDGIWNELENSHKINQEEQLYQDNAHTPVPRPVINPPDAEFSNAGGGLIPNPQPHINNPQSSSEGTTEAWNEQQPPPPPPQGAGNQGVHQQQQQMRHGNGNQGQPQTTSNRRPAGSRQRQQQQQGHQARGKGKGQYPRKNMGAGGAKKSEYEYEYDYDYEQATGLPSEDGGSTAAEEATNGPSATGEEQTDHLVVDGDYVEDSAQAEQVYGGDNPSSGTGGAPPEPSQEQENGGEEVCGVGWEQRADCGWMGIDPQVCEDRGCCYDQDAPHGIIACYYKKTPSPPL</sequence>
<dbReference type="Gene3D" id="3.50.4.10">
    <property type="entry name" value="Hepatocyte Growth Factor"/>
    <property type="match status" value="1"/>
</dbReference>
<dbReference type="EMBL" id="CDMY01000859">
    <property type="protein sequence ID" value="CEM35548.1"/>
    <property type="molecule type" value="Genomic_DNA"/>
</dbReference>
<dbReference type="InterPro" id="IPR000519">
    <property type="entry name" value="P_trefoil_dom"/>
</dbReference>
<accession>A0A0G4GWY2</accession>
<organism evidence="7 8">
    <name type="scientific">Vitrella brassicaformis (strain CCMP3155)</name>
    <dbReference type="NCBI Taxonomy" id="1169540"/>
    <lineage>
        <taxon>Eukaryota</taxon>
        <taxon>Sar</taxon>
        <taxon>Alveolata</taxon>
        <taxon>Colpodellida</taxon>
        <taxon>Vitrellaceae</taxon>
        <taxon>Vitrella</taxon>
    </lineage>
</organism>
<feature type="compositionally biased region" description="Low complexity" evidence="3">
    <location>
        <begin position="608"/>
        <end position="624"/>
    </location>
</feature>
<dbReference type="SUPFAM" id="SSF57492">
    <property type="entry name" value="Trefoil"/>
    <property type="match status" value="1"/>
</dbReference>
<keyword evidence="1 2" id="KW-1015">Disulfide bond</keyword>
<feature type="compositionally biased region" description="Low complexity" evidence="3">
    <location>
        <begin position="579"/>
        <end position="601"/>
    </location>
</feature>
<feature type="chain" id="PRO_5005190765" description="GH16 domain-containing protein" evidence="4">
    <location>
        <begin position="24"/>
        <end position="783"/>
    </location>
</feature>
<dbReference type="PhylomeDB" id="A0A0G4GWY2"/>